<accession>A0ABW2RGV1</accession>
<keyword evidence="2" id="KW-1185">Reference proteome</keyword>
<protein>
    <submittedName>
        <fullName evidence="1">Extracellular matrix regulator RemB</fullName>
    </submittedName>
</protein>
<evidence type="ECO:0000313" key="2">
    <source>
        <dbReference type="Proteomes" id="UP001596500"/>
    </source>
</evidence>
<evidence type="ECO:0000313" key="1">
    <source>
        <dbReference type="EMBL" id="MFC7440175.1"/>
    </source>
</evidence>
<gene>
    <name evidence="1" type="primary">remB</name>
    <name evidence="1" type="ORF">ACFQNG_03215</name>
</gene>
<comment type="caution">
    <text evidence="1">The sequence shown here is derived from an EMBL/GenBank/DDBJ whole genome shotgun (WGS) entry which is preliminary data.</text>
</comment>
<dbReference type="InterPro" id="IPR007169">
    <property type="entry name" value="RemA-like"/>
</dbReference>
<organism evidence="1 2">
    <name type="scientific">Laceyella putida</name>
    <dbReference type="NCBI Taxonomy" id="110101"/>
    <lineage>
        <taxon>Bacteria</taxon>
        <taxon>Bacillati</taxon>
        <taxon>Bacillota</taxon>
        <taxon>Bacilli</taxon>
        <taxon>Bacillales</taxon>
        <taxon>Thermoactinomycetaceae</taxon>
        <taxon>Laceyella</taxon>
    </lineage>
</organism>
<dbReference type="RefSeq" id="WP_379863392.1">
    <property type="nucleotide sequence ID" value="NZ_JBHTBW010000006.1"/>
</dbReference>
<dbReference type="Pfam" id="PF04025">
    <property type="entry name" value="RemA-like"/>
    <property type="match status" value="1"/>
</dbReference>
<reference evidence="2" key="1">
    <citation type="journal article" date="2019" name="Int. J. Syst. Evol. Microbiol.">
        <title>The Global Catalogue of Microorganisms (GCM) 10K type strain sequencing project: providing services to taxonomists for standard genome sequencing and annotation.</title>
        <authorList>
            <consortium name="The Broad Institute Genomics Platform"/>
            <consortium name="The Broad Institute Genome Sequencing Center for Infectious Disease"/>
            <person name="Wu L."/>
            <person name="Ma J."/>
        </authorList>
    </citation>
    <scope>NUCLEOTIDE SEQUENCE [LARGE SCALE GENOMIC DNA]</scope>
    <source>
        <strain evidence="2">CGMCC 1.12942</strain>
    </source>
</reference>
<proteinExistence type="predicted"/>
<dbReference type="EMBL" id="JBHTBW010000006">
    <property type="protein sequence ID" value="MFC7440175.1"/>
    <property type="molecule type" value="Genomic_DNA"/>
</dbReference>
<name>A0ABW2RGV1_9BACL</name>
<sequence>MFIHLGGSRMIRIREVVAILDAGAAEQAANETHFVQIAKNEGRMEHISPDEIKSYVITKDRVFASPISSTTLKKRADQSQKSWK</sequence>
<dbReference type="NCBIfam" id="NF046065">
    <property type="entry name" value="MtxRegRemB"/>
    <property type="match status" value="1"/>
</dbReference>
<dbReference type="Proteomes" id="UP001596500">
    <property type="component" value="Unassembled WGS sequence"/>
</dbReference>